<gene>
    <name evidence="3" type="ORF">HMPREF0428_00428</name>
</gene>
<comment type="caution">
    <text evidence="3">The sequence shown here is derived from an EMBL/GenBank/DDBJ whole genome shotgun (WGS) entry which is preliminary data.</text>
</comment>
<name>A0AA87AY06_9BACL</name>
<evidence type="ECO:0000313" key="3">
    <source>
        <dbReference type="EMBL" id="EGF86518.1"/>
    </source>
</evidence>
<feature type="transmembrane region" description="Helical" evidence="2">
    <location>
        <begin position="145"/>
        <end position="163"/>
    </location>
</feature>
<dbReference type="AlphaFoldDB" id="A0AA87AY06"/>
<protein>
    <submittedName>
        <fullName evidence="3">Uncharacterized protein</fullName>
    </submittedName>
</protein>
<feature type="transmembrane region" description="Helical" evidence="2">
    <location>
        <begin position="216"/>
        <end position="234"/>
    </location>
</feature>
<accession>A0AA87AY06</accession>
<feature type="transmembrane region" description="Helical" evidence="2">
    <location>
        <begin position="303"/>
        <end position="324"/>
    </location>
</feature>
<feature type="transmembrane region" description="Helical" evidence="2">
    <location>
        <begin position="183"/>
        <end position="204"/>
    </location>
</feature>
<feature type="transmembrane region" description="Helical" evidence="2">
    <location>
        <begin position="330"/>
        <end position="348"/>
    </location>
</feature>
<reference evidence="3 4" key="1">
    <citation type="submission" date="2011-03" db="EMBL/GenBank/DDBJ databases">
        <title>The Genome Sequence of Gemella haemolysans M341.</title>
        <authorList>
            <consortium name="The Broad Institute Genome Sequencing Platform"/>
            <consortium name="The Broad Institute Genome Sequencing Center for Infectious Disease"/>
            <person name="Earl A."/>
            <person name="Ward D."/>
            <person name="Feldgarden M."/>
            <person name="Gevers D."/>
            <person name="Sibley C.D."/>
            <person name="Field T.R."/>
            <person name="Grinwis M."/>
            <person name="Eshaghurshan C.S."/>
            <person name="Surette M.G."/>
            <person name="Young S.K."/>
            <person name="Zeng Q."/>
            <person name="Gargeya S."/>
            <person name="Fitzgerald M."/>
            <person name="Haas B."/>
            <person name="Abouelleil A."/>
            <person name="Alvarado L."/>
            <person name="Arachchi H.M."/>
            <person name="Berlin A."/>
            <person name="Brown A."/>
            <person name="Chapman S.B."/>
            <person name="Chen Z."/>
            <person name="Dunbar C."/>
            <person name="Freedman E."/>
            <person name="Gearin G."/>
            <person name="Gellesch M."/>
            <person name="Goldberg J."/>
            <person name="Griggs A."/>
            <person name="Gujja S."/>
            <person name="Heilman E.R."/>
            <person name="Heiman D."/>
            <person name="Howarth C."/>
            <person name="Larson L."/>
            <person name="Lui A."/>
            <person name="MacDonald P.J.P."/>
            <person name="Mehta T."/>
            <person name="Montmayeur A."/>
            <person name="Murphy C."/>
            <person name="Neiman D."/>
            <person name="Pearson M."/>
            <person name="Priest M."/>
            <person name="Roberts A."/>
            <person name="Saif S."/>
            <person name="Shea T."/>
            <person name="Shenoy N."/>
            <person name="Sisk P."/>
            <person name="Stolte C."/>
            <person name="Sykes S."/>
            <person name="White J."/>
            <person name="Yandava C."/>
            <person name="Wortman J."/>
            <person name="Nusbaum C."/>
            <person name="Birren B."/>
        </authorList>
    </citation>
    <scope>NUCLEOTIDE SEQUENCE [LARGE SCALE GENOMIC DNA]</scope>
    <source>
        <strain evidence="3 4">M341</strain>
    </source>
</reference>
<keyword evidence="2" id="KW-1133">Transmembrane helix</keyword>
<dbReference type="RefSeq" id="WP_003146350.1">
    <property type="nucleotide sequence ID" value="NZ_GL883582.1"/>
</dbReference>
<organism evidence="3 4">
    <name type="scientific">Gemella haemolysans M341</name>
    <dbReference type="NCBI Taxonomy" id="562981"/>
    <lineage>
        <taxon>Bacteria</taxon>
        <taxon>Bacillati</taxon>
        <taxon>Bacillota</taxon>
        <taxon>Bacilli</taxon>
        <taxon>Bacillales</taxon>
        <taxon>Gemellaceae</taxon>
        <taxon>Gemella</taxon>
    </lineage>
</organism>
<dbReference type="Proteomes" id="UP000004773">
    <property type="component" value="Unassembled WGS sequence"/>
</dbReference>
<dbReference type="EMBL" id="ACRO01000004">
    <property type="protein sequence ID" value="EGF86518.1"/>
    <property type="molecule type" value="Genomic_DNA"/>
</dbReference>
<proteinExistence type="predicted"/>
<feature type="transmembrane region" description="Helical" evidence="2">
    <location>
        <begin position="115"/>
        <end position="139"/>
    </location>
</feature>
<sequence length="353" mass="41243">MNRISEEKLEESRRQALLLVDKLKENVNDLKSMRELSKIVSKDSEMNDDFWTEICNIDFTKIEFFPVRSLLAGILKNKQDNSNISNIYNYLVVENTEYLNKYGQSASKNSPAMMVIYFAGFLGVGLFVIVNFIMLMLARGNFEEVLFNLIAGTFLNALVLEVIDRQYIWEWEVPYFENSKFLAYVWTYIPIIIMYIYMNISTFITQGSNYNISNEIKLTISTYILILIIVNGLFKLKNSADFMYKVYIIIFKIIAFISFICIIHAYFFRKLPIDWMYILITVLIVSSVRVLEKINDTRSAKLLFYPMTFCYLAYTQPRVINTPILEEQNILLYVSGVLAILIIVISKLREITK</sequence>
<feature type="transmembrane region" description="Helical" evidence="2">
    <location>
        <begin position="273"/>
        <end position="291"/>
    </location>
</feature>
<evidence type="ECO:0000313" key="4">
    <source>
        <dbReference type="Proteomes" id="UP000004773"/>
    </source>
</evidence>
<feature type="transmembrane region" description="Helical" evidence="2">
    <location>
        <begin position="246"/>
        <end position="267"/>
    </location>
</feature>
<evidence type="ECO:0000256" key="2">
    <source>
        <dbReference type="SAM" id="Phobius"/>
    </source>
</evidence>
<keyword evidence="2" id="KW-0472">Membrane</keyword>
<keyword evidence="1" id="KW-0175">Coiled coil</keyword>
<evidence type="ECO:0000256" key="1">
    <source>
        <dbReference type="SAM" id="Coils"/>
    </source>
</evidence>
<keyword evidence="2" id="KW-0812">Transmembrane</keyword>
<feature type="coiled-coil region" evidence="1">
    <location>
        <begin position="6"/>
        <end position="33"/>
    </location>
</feature>